<evidence type="ECO:0000313" key="1">
    <source>
        <dbReference type="EMBL" id="MDY0396219.1"/>
    </source>
</evidence>
<gene>
    <name evidence="1" type="ORF">RWE15_20025</name>
</gene>
<proteinExistence type="predicted"/>
<evidence type="ECO:0000313" key="2">
    <source>
        <dbReference type="Proteomes" id="UP001281447"/>
    </source>
</evidence>
<name>A0ABU5CCD2_9BACI</name>
<sequence length="99" mass="11700">MLGEDERITSVQAINDDKHLVIAVSVPHLQRFKLEKTKKETGQADEKRIPEPSRHFVNRQKKFNWSWSSFKKEMDNQQLSQKTLSKKLKHIIKLSKEET</sequence>
<keyword evidence="2" id="KW-1185">Reference proteome</keyword>
<dbReference type="Proteomes" id="UP001281447">
    <property type="component" value="Unassembled WGS sequence"/>
</dbReference>
<dbReference type="EMBL" id="JAWDIP010000004">
    <property type="protein sequence ID" value="MDY0396219.1"/>
    <property type="molecule type" value="Genomic_DNA"/>
</dbReference>
<accession>A0ABU5CCD2</accession>
<organism evidence="1 2">
    <name type="scientific">Tigheibacillus halophilus</name>
    <dbReference type="NCBI Taxonomy" id="361280"/>
    <lineage>
        <taxon>Bacteria</taxon>
        <taxon>Bacillati</taxon>
        <taxon>Bacillota</taxon>
        <taxon>Bacilli</taxon>
        <taxon>Bacillales</taxon>
        <taxon>Bacillaceae</taxon>
        <taxon>Tigheibacillus</taxon>
    </lineage>
</organism>
<protein>
    <submittedName>
        <fullName evidence="1">Uncharacterized protein</fullName>
    </submittedName>
</protein>
<reference evidence="1 2" key="1">
    <citation type="submission" date="2023-10" db="EMBL/GenBank/DDBJ databases">
        <title>Virgibacillus halophilus 5B73C genome.</title>
        <authorList>
            <person name="Miliotis G."/>
            <person name="Sengupta P."/>
            <person name="Hameed A."/>
            <person name="Chuvochina M."/>
            <person name="Mcdonagh F."/>
            <person name="Simpson A.C."/>
            <person name="Singh N.K."/>
            <person name="Rekha P.D."/>
            <person name="Raman K."/>
            <person name="Hugenholtz P."/>
            <person name="Venkateswaran K."/>
        </authorList>
    </citation>
    <scope>NUCLEOTIDE SEQUENCE [LARGE SCALE GENOMIC DNA]</scope>
    <source>
        <strain evidence="1 2">5B73C</strain>
    </source>
</reference>
<comment type="caution">
    <text evidence="1">The sequence shown here is derived from an EMBL/GenBank/DDBJ whole genome shotgun (WGS) entry which is preliminary data.</text>
</comment>